<evidence type="ECO:0000313" key="3">
    <source>
        <dbReference type="Proteomes" id="UP000077202"/>
    </source>
</evidence>
<accession>A0A176WQD2</accession>
<evidence type="ECO:0000256" key="1">
    <source>
        <dbReference type="SAM" id="MobiDB-lite"/>
    </source>
</evidence>
<keyword evidence="3" id="KW-1185">Reference proteome</keyword>
<feature type="region of interest" description="Disordered" evidence="1">
    <location>
        <begin position="891"/>
        <end position="931"/>
    </location>
</feature>
<protein>
    <submittedName>
        <fullName evidence="2">Uncharacterized protein</fullName>
    </submittedName>
</protein>
<sequence>MILASGARGREFDSPNAPPVCLPLLQLQMSPTALYMNVNRLLSVYMTRQNTTDCCKSDHGFLNATSQASCFNIPTMPDLSASDSSAGKDSGASATSAKLNPPTTAAPPPAFKPSRATDNDTYFDRYFKPLPGDIVLCEKLEFEKKDKTVKKVKKVKKNEKTEKEPPVLAKRAVSLYYEGFDKSQFHPGDYILRIGMFELSRAADTQEQTDEWCWKDLKLATLHVYWPNYHSRGDWFLVAKFVLQKGIRGIIDPDAYRLPRDFKEDPKFKESHGDIILRRIKIADPTRPWGWAFKPFQLQEYWIDSDLQPADIVVHVRGHFFPEFRGRPEERDSPYTLQQSLFRLEADCCWCDPVSQKWLYGGQAAHNFKVKATQNWITQERFHAVPKPGDILITQGENLLKPITDTNHEGSYVQIYNERRFFYPGNPPLATVNVRGPGNMAVRFGHFDEHWVWEEHAALQLFHYHENHGAWYTLGPVVLPHLWTNRPDYKFEQRPLALNSVAADLIPRDGDLVIRKPLAPPPKLPSPLESKPDLRTHSYFETKDDELSPSPDPFWKRVMKVVPFSAEHIRRYPLVPGDCILRAGLETAGPLSRAKYNATAELYMLSLDHWDRKVWVFRGRDKTFFGGPAPEPYVEDYDRAMKIPHHEPVKRDLRQPVGSVPRLPTSASRRVAGKSRDSRFILLERARSDAATVKVSPSAFKDMLKQTLMGDPPGQASGKSGVKVTPATFKKMLMGGPSGSDSPDRAGAVNISPLEFSRRLKAMADASRVPAPVVDAVEVPTSDYRKLFNEYKSEGLSTSSPAKSPAEGVNVSPEEFRKMLHEVLAASARRSSQRKPIKEPLEVSLEEAQPMFHDRVQRGYAKARARVKKPQPVEISMEELSQRIKQVVRGRPSGSAPRALKHWPLGPLPPGPLFRPEDDLDDPSSARDDIAPIPPAEFRQMLHGMIRKGDDASAPSKLANISAEDLKRMLADVMNEATGGLSALPAKGADVKVNVSPAELKKMIERALIGDEPPVTGEIKVSPVQFKRMLKERLLDPSPEENQSKPGNPSDLVKVSPMEFRQMLFSTKGDPPSEGPATNLVKASPSEFRNLLINQMLKGI</sequence>
<evidence type="ECO:0000313" key="2">
    <source>
        <dbReference type="EMBL" id="OAE35034.1"/>
    </source>
</evidence>
<feature type="region of interest" description="Disordered" evidence="1">
    <location>
        <begin position="81"/>
        <end position="117"/>
    </location>
</feature>
<name>A0A176WQD2_MARPO</name>
<feature type="region of interest" description="Disordered" evidence="1">
    <location>
        <begin position="1035"/>
        <end position="1056"/>
    </location>
</feature>
<reference evidence="2" key="1">
    <citation type="submission" date="2016-03" db="EMBL/GenBank/DDBJ databases">
        <title>Mechanisms controlling the formation of the plant cell surface in tip-growing cells are functionally conserved among land plants.</title>
        <authorList>
            <person name="Honkanen S."/>
            <person name="Jones V.A."/>
            <person name="Morieri G."/>
            <person name="Champion C."/>
            <person name="Hetherington A.J."/>
            <person name="Kelly S."/>
            <person name="Saint-Marcoux D."/>
            <person name="Proust H."/>
            <person name="Prescott H."/>
            <person name="Dolan L."/>
        </authorList>
    </citation>
    <scope>NUCLEOTIDE SEQUENCE [LARGE SCALE GENOMIC DNA]</scope>
    <source>
        <tissue evidence="2">Whole gametophyte</tissue>
    </source>
</reference>
<organism evidence="2 3">
    <name type="scientific">Marchantia polymorpha subsp. ruderalis</name>
    <dbReference type="NCBI Taxonomy" id="1480154"/>
    <lineage>
        <taxon>Eukaryota</taxon>
        <taxon>Viridiplantae</taxon>
        <taxon>Streptophyta</taxon>
        <taxon>Embryophyta</taxon>
        <taxon>Marchantiophyta</taxon>
        <taxon>Marchantiopsida</taxon>
        <taxon>Marchantiidae</taxon>
        <taxon>Marchantiales</taxon>
        <taxon>Marchantiaceae</taxon>
        <taxon>Marchantia</taxon>
    </lineage>
</organism>
<comment type="caution">
    <text evidence="2">The sequence shown here is derived from an EMBL/GenBank/DDBJ whole genome shotgun (WGS) entry which is preliminary data.</text>
</comment>
<proteinExistence type="predicted"/>
<dbReference type="EMBL" id="LVLJ01000286">
    <property type="protein sequence ID" value="OAE35034.1"/>
    <property type="molecule type" value="Genomic_DNA"/>
</dbReference>
<dbReference type="Proteomes" id="UP000077202">
    <property type="component" value="Unassembled WGS sequence"/>
</dbReference>
<dbReference type="AlphaFoldDB" id="A0A176WQD2"/>
<feature type="compositionally biased region" description="Low complexity" evidence="1">
    <location>
        <begin position="81"/>
        <end position="103"/>
    </location>
</feature>
<gene>
    <name evidence="2" type="ORF">AXG93_3104s1140</name>
</gene>